<dbReference type="Pfam" id="PF00069">
    <property type="entry name" value="Pkinase"/>
    <property type="match status" value="1"/>
</dbReference>
<feature type="compositionally biased region" description="Basic and acidic residues" evidence="15">
    <location>
        <begin position="89"/>
        <end position="99"/>
    </location>
</feature>
<keyword evidence="10" id="KW-0067">ATP-binding</keyword>
<feature type="compositionally biased region" description="Low complexity" evidence="15">
    <location>
        <begin position="2540"/>
        <end position="2561"/>
    </location>
</feature>
<dbReference type="InterPro" id="IPR008271">
    <property type="entry name" value="Ser/Thr_kinase_AS"/>
</dbReference>
<feature type="compositionally biased region" description="Low complexity" evidence="15">
    <location>
        <begin position="1766"/>
        <end position="1784"/>
    </location>
</feature>
<protein>
    <recommendedName>
        <fullName evidence="3">non-specific serine/threonine protein kinase</fullName>
        <ecNumber evidence="3">2.7.11.1</ecNumber>
    </recommendedName>
</protein>
<evidence type="ECO:0000256" key="12">
    <source>
        <dbReference type="ARBA" id="ARBA00047899"/>
    </source>
</evidence>
<feature type="region of interest" description="Disordered" evidence="15">
    <location>
        <begin position="1686"/>
        <end position="1719"/>
    </location>
</feature>
<keyword evidence="8" id="KW-0547">Nucleotide-binding</keyword>
<feature type="compositionally biased region" description="Polar residues" evidence="15">
    <location>
        <begin position="13"/>
        <end position="30"/>
    </location>
</feature>
<evidence type="ECO:0000313" key="17">
    <source>
        <dbReference type="EMBL" id="KAF7490858.1"/>
    </source>
</evidence>
<feature type="compositionally biased region" description="Polar residues" evidence="15">
    <location>
        <begin position="1953"/>
        <end position="1962"/>
    </location>
</feature>
<dbReference type="InterPro" id="IPR011009">
    <property type="entry name" value="Kinase-like_dom_sf"/>
</dbReference>
<dbReference type="PROSITE" id="PS50011">
    <property type="entry name" value="PROTEIN_KINASE_DOM"/>
    <property type="match status" value="1"/>
</dbReference>
<evidence type="ECO:0000256" key="6">
    <source>
        <dbReference type="ARBA" id="ARBA00022527"/>
    </source>
</evidence>
<evidence type="ECO:0000256" key="13">
    <source>
        <dbReference type="ARBA" id="ARBA00048679"/>
    </source>
</evidence>
<feature type="compositionally biased region" description="Low complexity" evidence="15">
    <location>
        <begin position="1484"/>
        <end position="1499"/>
    </location>
</feature>
<dbReference type="GO" id="GO:0005737">
    <property type="term" value="C:cytoplasm"/>
    <property type="evidence" value="ECO:0007669"/>
    <property type="project" value="UniProtKB-SubCell"/>
</dbReference>
<feature type="compositionally biased region" description="Low complexity" evidence="15">
    <location>
        <begin position="1579"/>
        <end position="1598"/>
    </location>
</feature>
<evidence type="ECO:0000313" key="18">
    <source>
        <dbReference type="EnsemblMetazoa" id="KAF7490858.1"/>
    </source>
</evidence>
<feature type="compositionally biased region" description="Polar residues" evidence="15">
    <location>
        <begin position="1365"/>
        <end position="1378"/>
    </location>
</feature>
<dbReference type="OrthoDB" id="4062651at2759"/>
<feature type="compositionally biased region" description="Basic and acidic residues" evidence="15">
    <location>
        <begin position="61"/>
        <end position="75"/>
    </location>
</feature>
<dbReference type="EnsemblMetazoa" id="SSS_6122s_mrna">
    <property type="protein sequence ID" value="KAF7490858.1"/>
    <property type="gene ID" value="SSS_6122"/>
</dbReference>
<feature type="region of interest" description="Disordered" evidence="15">
    <location>
        <begin position="1"/>
        <end position="30"/>
    </location>
</feature>
<dbReference type="Gene3D" id="3.30.200.20">
    <property type="entry name" value="Phosphorylase Kinase, domain 1"/>
    <property type="match status" value="1"/>
</dbReference>
<dbReference type="Proteomes" id="UP000070412">
    <property type="component" value="Unassembled WGS sequence"/>
</dbReference>
<feature type="region of interest" description="Disordered" evidence="15">
    <location>
        <begin position="333"/>
        <end position="373"/>
    </location>
</feature>
<dbReference type="SMART" id="SM00220">
    <property type="entry name" value="S_TKc"/>
    <property type="match status" value="1"/>
</dbReference>
<keyword evidence="19" id="KW-1185">Reference proteome</keyword>
<evidence type="ECO:0000256" key="5">
    <source>
        <dbReference type="ARBA" id="ARBA00022490"/>
    </source>
</evidence>
<feature type="region of interest" description="Disordered" evidence="15">
    <location>
        <begin position="1750"/>
        <end position="1806"/>
    </location>
</feature>
<feature type="compositionally biased region" description="Acidic residues" evidence="15">
    <location>
        <begin position="1938"/>
        <end position="1947"/>
    </location>
</feature>
<keyword evidence="9 17" id="KW-0418">Kinase</keyword>
<feature type="compositionally biased region" description="Low complexity" evidence="15">
    <location>
        <begin position="1332"/>
        <end position="1364"/>
    </location>
</feature>
<evidence type="ECO:0000256" key="3">
    <source>
        <dbReference type="ARBA" id="ARBA00012513"/>
    </source>
</evidence>
<evidence type="ECO:0000256" key="2">
    <source>
        <dbReference type="ARBA" id="ARBA00004496"/>
    </source>
</evidence>
<dbReference type="InterPro" id="IPR050588">
    <property type="entry name" value="WNK_Ser-Thr_kinase"/>
</dbReference>
<dbReference type="Gene3D" id="3.10.20.90">
    <property type="entry name" value="Phosphatidylinositol 3-kinase Catalytic Subunit, Chain A, domain 1"/>
    <property type="match status" value="1"/>
</dbReference>
<sequence length="2572" mass="282776">MSIMRGKSKSARTESASNEVIDQNIASNSVNSIETASLSVITSSSINSNVGLINSRPKSARTNEMKQHQKQKQQERQQPQSQQQQQSNEEAKFTNKNGDDANDNEFDDGKNLPQSNRTDGVGRDDVGERRLVREQETKFLNHCDENKVGRFADVDNIIVDHMITATNTNANNNNNSNTNSIIIKDDSRSIASTLNVNNMNDCDDHSIGCRRRRHQHQNHHLPDRCDCSRATDNSNKFKTTTVSIDQSKVIEYLTSCDENGLNQLENDEKQDENNYDHDCFMCLKQNDLVESIEENVEKQRDLLNSSNKIDSNQQSSSVEFQNNQLLFCEQNNSEEYSGSKNPSSDVMNCIENPQFDQDPNQSQSDHHHSNQQHMASYLVERPQASMSKFPIASNASPVIENENSGCCCCCSLPSSYSLPTMNYNDGEFSGQNSVISKTTNNAIEIISDNIHNNSDNDDSFALQSSSKTTTTTPTQGLSQSIPKTIDNKNEASKAIESDHCIHSDLNQMIDPLIERSDLSDRKNDFNSFVPSATASAASSNLNSNHCDCSHHHNHHYHHLNHSYHDHSHHQRNFIKDSNTNSDSYPNPNHQVDVVDEYRSSPSCNSQLPSESIIIKSKCCGNCQKKAESGSSDDQGIVFEVKTNYHQTCDHSNPISDKCRNLVVDENGVGGVCLDSMVVKPFRDDELAQTSTDIVPMATIVSEPINSTTVPASNPIPTTNQNQQQISQSAVPISISNSSAALNKKTVCSEDALDQSADGRYIKLEEIGRGSFKTVYKSIDSSTGVAVAWCELQERLNKNERQRFREEVEMLKGLQHSNIVRFYDYWEVNTPKRKYLVLITELMTSGTLKTYLRRFKKINLKVLKSWCRQILKGLNFLHSRVPPIIHRDLKCDNIFITGTTGSVKIGDLGLATLKNRSFAKSVIGTPEFMAPEMYDEHYDEMVDVYAFGMCMLEMATGEYPYSECSSPAQIFRKVSSGIPPNALSKVETLEVKQIIEMCIKVKKSERPTVKALLQHDFFQEDTGFKVEFVNRDEAVASYESQVELRIFVTDAKKRKEKYKQNEALQFGFNFDKEAVEDVAKALVDTGFLAEEDVRIVCLLIKNQISLLLKDRQHLLLSQQQQHQQDNDDKDSSQTPTMTAENNIRFEMIQKQQKQYKHTEIPVNLMEESVAVFAPGNVETSPENTILNPNQSTLQLNVQPSQTTNIQSQYVPTPLQQRQNSVNASQQVPAMITPSMPNTSSPPVPASITNEIVSQSVPASSASTMANASGVSQNNPMNAATLDSNFNVQNNVSIITNNFNADTSSPSRSTASLPSTVVEPIVAPIMNNNQTVKPSDSLPPSGPSLKESASTSSVLSVVNSNGSNALPTTAQPSNQGPTILNSELKLPLQSISSNIVNGAVASTNNNMQSPTSILPSTSLASVGNSSPTATSSVPSTPTIYPNSSSTSRPSSPTQPQSINYQSVPLLDNHHTTSLSGLPPFNTPTNQPSHVPVSVSQHQQSSKPILNSSSKPSKNQDNIQANLESKLTEIFAPTSGASSTLVRTHADVVSHSAAPTPAPAIAPPVNSSLLANQLHAHLMNVQQPQHQHQQLTNSQSNQPNESENRSENLDHFEDQSGTKYSTVLNDPGQQHPVVDLMKNAETLPSIPVSSLGTSPIPPTTNSINNAAQSSTLSANVPVSLEQSLANIIPTPTVKNPSHKINDNVSTESIPLSSSTSKTFSRFSVTPVAESDESSILSPPLETAESLQSSINNAKIESSNPSSRPTSPVDSKSNIDASSKNSSSSTSTIDDKKDSERQFASQSTPESEKIKKLSRFTVTQVDVDSSSLANVDTSSKNLEPISCCCLKDSCSQTSPVLLKNDTATPNFENSIVKQSDGDNNSIQNESKNSTSSSSYESASSALSENTGTCLDSPIDLRTTSANKAPCNQPKIDSMATSSSITSEDEIDDENDDGHASDSGTNHSLNIGTLDHLSPEMTNSTGDSSYSTFPYVPIRRSTSATDLSDKTKEIVLMIDKSNITSIQNDQISTDQAIPIDPNQNLSEYFQNYPSLKDSKVEIVKERASINVNKSVLIQEQNLSQDQQSSSLPSSRRQSTNFSPSQLALVNGIYHPTRVFIRIPVKDVGVQVDLIKEDQRFFSSNVSCNNLQDIGTSTDHQPSLAQLSLKDQQYLFQQALQYVLLGIQQNMGFLGSQLSMQQKSLFHSHPSLVSHSLNDLYTNPAIYNRNANVPSSISNQNQTANSAHSCQDYPSNSMMFSANSRSHLSSDILNGSKIDSTGFEFDSLVKRHELERQSMQRRQQEELDALKHHQKRSDLNDVANLQSSWTDRQSAYNSMNYSANQSSRSSPSDRQPQPSNHNNDSNSNNCNNLLNDDLLLRVLRNFTMDTSNNGQSTSTQMPITLNQIREEQSKQWNTMTGFAINNHIDCTSNGGNSTSLQSSPIKRTPSMTNAMLYGQQSFSLNQHHPQHPHHHPQQQHQQQMLYSVHQPIFSMPKNAAASRSIHGVTPHPNMIGLNHSASSSHLHHYLQPTSVLKPSTSVTSLSGAVTASTTVATTPSSHSESSGSISENECKYFNSSPS</sequence>
<feature type="compositionally biased region" description="Polar residues" evidence="15">
    <location>
        <begin position="575"/>
        <end position="589"/>
    </location>
</feature>
<feature type="compositionally biased region" description="Polar residues" evidence="15">
    <location>
        <begin position="333"/>
        <end position="346"/>
    </location>
</feature>
<dbReference type="GO" id="GO:0005524">
    <property type="term" value="F:ATP binding"/>
    <property type="evidence" value="ECO:0007669"/>
    <property type="project" value="UniProtKB-KW"/>
</dbReference>
<feature type="compositionally biased region" description="Basic and acidic residues" evidence="15">
    <location>
        <begin position="120"/>
        <end position="129"/>
    </location>
</feature>
<feature type="region of interest" description="Disordered" evidence="15">
    <location>
        <begin position="1326"/>
        <end position="1378"/>
    </location>
</feature>
<evidence type="ECO:0000259" key="16">
    <source>
        <dbReference type="PROSITE" id="PS50011"/>
    </source>
</evidence>
<feature type="region of interest" description="Disordered" evidence="15">
    <location>
        <begin position="2540"/>
        <end position="2572"/>
    </location>
</feature>
<feature type="region of interest" description="Disordered" evidence="15">
    <location>
        <begin position="1405"/>
        <end position="1514"/>
    </location>
</feature>
<dbReference type="GO" id="GO:0140693">
    <property type="term" value="F:molecular condensate scaffold activity"/>
    <property type="evidence" value="ECO:0007669"/>
    <property type="project" value="UniProtKB-ARBA"/>
</dbReference>
<dbReference type="Gene3D" id="1.10.510.10">
    <property type="entry name" value="Transferase(Phosphotransferase) domain 1"/>
    <property type="match status" value="1"/>
</dbReference>
<reference evidence="19" key="1">
    <citation type="journal article" date="2020" name="PLoS Negl. Trop. Dis.">
        <title>High-quality nuclear genome for Sarcoptes scabiei-A critical resource for a neglected parasite.</title>
        <authorList>
            <person name="Korhonen P.K."/>
            <person name="Gasser R.B."/>
            <person name="Ma G."/>
            <person name="Wang T."/>
            <person name="Stroehlein A.J."/>
            <person name="Young N.D."/>
            <person name="Ang C.S."/>
            <person name="Fernando D.D."/>
            <person name="Lu H.C."/>
            <person name="Taylor S."/>
            <person name="Reynolds S.L."/>
            <person name="Mofiz E."/>
            <person name="Najaraj S.H."/>
            <person name="Gowda H."/>
            <person name="Madugundu A."/>
            <person name="Renuse S."/>
            <person name="Holt D."/>
            <person name="Pandey A."/>
            <person name="Papenfuss A.T."/>
            <person name="Fischer K."/>
        </authorList>
    </citation>
    <scope>NUCLEOTIDE SEQUENCE [LARGE SCALE GENOMIC DNA]</scope>
</reference>
<feature type="compositionally biased region" description="Low complexity" evidence="15">
    <location>
        <begin position="1423"/>
        <end position="1455"/>
    </location>
</feature>
<feature type="region of interest" description="Disordered" evidence="15">
    <location>
        <begin position="1579"/>
        <end position="1606"/>
    </location>
</feature>
<comment type="similarity">
    <text evidence="14">Belongs to the protein kinase superfamily. Ser/Thr protein kinase family. WNK subfamily.</text>
</comment>
<dbReference type="EC" id="2.7.11.1" evidence="3"/>
<gene>
    <name evidence="17" type="ORF">SSS_6122</name>
</gene>
<dbReference type="GO" id="GO:0006884">
    <property type="term" value="P:cell volume homeostasis"/>
    <property type="evidence" value="ECO:0007669"/>
    <property type="project" value="UniProtKB-ARBA"/>
</dbReference>
<dbReference type="GO" id="GO:0071474">
    <property type="term" value="P:cellular hyperosmotic response"/>
    <property type="evidence" value="ECO:0007669"/>
    <property type="project" value="UniProtKB-ARBA"/>
</dbReference>
<dbReference type="PROSITE" id="PS00108">
    <property type="entry name" value="PROTEIN_KINASE_ST"/>
    <property type="match status" value="1"/>
</dbReference>
<evidence type="ECO:0000256" key="1">
    <source>
        <dbReference type="ARBA" id="ARBA00001946"/>
    </source>
</evidence>
<feature type="compositionally biased region" description="Low complexity" evidence="15">
    <location>
        <begin position="1877"/>
        <end position="1894"/>
    </location>
</feature>
<evidence type="ECO:0000256" key="4">
    <source>
        <dbReference type="ARBA" id="ARBA00022473"/>
    </source>
</evidence>
<evidence type="ECO:0000313" key="19">
    <source>
        <dbReference type="Proteomes" id="UP000070412"/>
    </source>
</evidence>
<keyword evidence="7" id="KW-0808">Transferase</keyword>
<comment type="catalytic activity">
    <reaction evidence="13">
        <text>L-seryl-[protein] + ATP = O-phospho-L-seryl-[protein] + ADP + H(+)</text>
        <dbReference type="Rhea" id="RHEA:17989"/>
        <dbReference type="Rhea" id="RHEA-COMP:9863"/>
        <dbReference type="Rhea" id="RHEA-COMP:11604"/>
        <dbReference type="ChEBI" id="CHEBI:15378"/>
        <dbReference type="ChEBI" id="CHEBI:29999"/>
        <dbReference type="ChEBI" id="CHEBI:30616"/>
        <dbReference type="ChEBI" id="CHEBI:83421"/>
        <dbReference type="ChEBI" id="CHEBI:456216"/>
        <dbReference type="EC" id="2.7.11.1"/>
    </reaction>
</comment>
<comment type="cofactor">
    <cofactor evidence="1">
        <name>Mg(2+)</name>
        <dbReference type="ChEBI" id="CHEBI:18420"/>
    </cofactor>
</comment>
<evidence type="ECO:0000256" key="15">
    <source>
        <dbReference type="SAM" id="MobiDB-lite"/>
    </source>
</evidence>
<dbReference type="PANTHER" id="PTHR13902">
    <property type="entry name" value="SERINE/THREONINE-PROTEIN KINASE WNK WITH NO LYSINE -RELATED"/>
    <property type="match status" value="1"/>
</dbReference>
<comment type="subcellular location">
    <subcellularLocation>
        <location evidence="2">Cytoplasm</location>
    </subcellularLocation>
</comment>
<dbReference type="GO" id="GO:0140694">
    <property type="term" value="P:membraneless organelle assembly"/>
    <property type="evidence" value="ECO:0007669"/>
    <property type="project" value="UniProtKB-ARBA"/>
</dbReference>
<evidence type="ECO:0000256" key="9">
    <source>
        <dbReference type="ARBA" id="ARBA00022777"/>
    </source>
</evidence>
<reference evidence="17" key="2">
    <citation type="submission" date="2020-01" db="EMBL/GenBank/DDBJ databases">
        <authorList>
            <person name="Korhonen P.K.K."/>
            <person name="Guangxu M.G."/>
            <person name="Wang T.W."/>
            <person name="Stroehlein A.J.S."/>
            <person name="Young N.D."/>
            <person name="Ang C.-S.A."/>
            <person name="Fernando D.W.F."/>
            <person name="Lu H.L."/>
            <person name="Taylor S.T."/>
            <person name="Ehtesham M.E.M."/>
            <person name="Najaraj S.H.N."/>
            <person name="Harsha G.H.G."/>
            <person name="Madugundu A.M."/>
            <person name="Renuse S.R."/>
            <person name="Holt D.H."/>
            <person name="Pandey A.P."/>
            <person name="Papenfuss A.P."/>
            <person name="Gasser R.B.G."/>
            <person name="Fischer K.F."/>
        </authorList>
    </citation>
    <scope>NUCLEOTIDE SEQUENCE</scope>
    <source>
        <strain evidence="17">SSS_KF_BRIS2020</strain>
    </source>
</reference>
<feature type="compositionally biased region" description="Polar residues" evidence="15">
    <location>
        <begin position="1750"/>
        <end position="1765"/>
    </location>
</feature>
<accession>A0A834VEJ6</accession>
<feature type="compositionally biased region" description="Polar residues" evidence="15">
    <location>
        <begin position="1405"/>
        <end position="1422"/>
    </location>
</feature>
<dbReference type="SUPFAM" id="SSF56112">
    <property type="entry name" value="Protein kinase-like (PK-like)"/>
    <property type="match status" value="1"/>
</dbReference>
<dbReference type="InterPro" id="IPR000719">
    <property type="entry name" value="Prot_kinase_dom"/>
</dbReference>
<evidence type="ECO:0000256" key="10">
    <source>
        <dbReference type="ARBA" id="ARBA00022840"/>
    </source>
</evidence>
<feature type="compositionally biased region" description="Basic residues" evidence="15">
    <location>
        <begin position="1"/>
        <end position="10"/>
    </location>
</feature>
<organism evidence="17">
    <name type="scientific">Sarcoptes scabiei</name>
    <name type="common">Itch mite</name>
    <name type="synonym">Acarus scabiei</name>
    <dbReference type="NCBI Taxonomy" id="52283"/>
    <lineage>
        <taxon>Eukaryota</taxon>
        <taxon>Metazoa</taxon>
        <taxon>Ecdysozoa</taxon>
        <taxon>Arthropoda</taxon>
        <taxon>Chelicerata</taxon>
        <taxon>Arachnida</taxon>
        <taxon>Acari</taxon>
        <taxon>Acariformes</taxon>
        <taxon>Sarcoptiformes</taxon>
        <taxon>Astigmata</taxon>
        <taxon>Psoroptidia</taxon>
        <taxon>Sarcoptoidea</taxon>
        <taxon>Sarcoptidae</taxon>
        <taxon>Sarcoptinae</taxon>
        <taxon>Sarcoptes</taxon>
    </lineage>
</organism>
<feature type="compositionally biased region" description="Polar residues" evidence="15">
    <location>
        <begin position="1500"/>
        <end position="1514"/>
    </location>
</feature>
<dbReference type="EMBL" id="WVUK01000062">
    <property type="protein sequence ID" value="KAF7490858.1"/>
    <property type="molecule type" value="Genomic_DNA"/>
</dbReference>
<feature type="region of interest" description="Disordered" evidence="15">
    <location>
        <begin position="1725"/>
        <end position="1744"/>
    </location>
</feature>
<dbReference type="FunFam" id="3.30.200.20:FF:001054">
    <property type="entry name" value="Serine/threonine-protein kinase WNK1"/>
    <property type="match status" value="1"/>
</dbReference>
<evidence type="ECO:0000256" key="8">
    <source>
        <dbReference type="ARBA" id="ARBA00022741"/>
    </source>
</evidence>
<feature type="region of interest" description="Disordered" evidence="15">
    <location>
        <begin position="2222"/>
        <end position="2242"/>
    </location>
</feature>
<keyword evidence="11" id="KW-0175">Coiled coil</keyword>
<dbReference type="FunFam" id="1.10.510.10:FF:000006">
    <property type="entry name" value="Serine/threonine-protein kinase WNK1 isoform 2"/>
    <property type="match status" value="1"/>
</dbReference>
<dbReference type="GO" id="GO:0004674">
    <property type="term" value="F:protein serine/threonine kinase activity"/>
    <property type="evidence" value="ECO:0007669"/>
    <property type="project" value="UniProtKB-KW"/>
</dbReference>
<dbReference type="Pfam" id="PF12202">
    <property type="entry name" value="OSR1_C"/>
    <property type="match status" value="1"/>
</dbReference>
<keyword evidence="5" id="KW-0963">Cytoplasm</keyword>
<keyword evidence="6" id="KW-0723">Serine/threonine-protein kinase</keyword>
<proteinExistence type="inferred from homology"/>
<feature type="compositionally biased region" description="Low complexity" evidence="15">
    <location>
        <begin position="2335"/>
        <end position="2363"/>
    </location>
</feature>
<feature type="region of interest" description="Disordered" evidence="15">
    <location>
        <begin position="450"/>
        <end position="480"/>
    </location>
</feature>
<evidence type="ECO:0000256" key="7">
    <source>
        <dbReference type="ARBA" id="ARBA00022679"/>
    </source>
</evidence>
<name>A0A834VEJ6_SARSC</name>
<feature type="region of interest" description="Disordered" evidence="15">
    <location>
        <begin position="49"/>
        <end position="129"/>
    </location>
</feature>
<dbReference type="InterPro" id="IPR024678">
    <property type="entry name" value="Kinase_OSR1/WNK_CCT"/>
</dbReference>
<evidence type="ECO:0000256" key="11">
    <source>
        <dbReference type="ARBA" id="ARBA00023054"/>
    </source>
</evidence>
<feature type="compositionally biased region" description="Low complexity" evidence="15">
    <location>
        <begin position="463"/>
        <end position="480"/>
    </location>
</feature>
<feature type="compositionally biased region" description="Polar residues" evidence="15">
    <location>
        <begin position="1971"/>
        <end position="1981"/>
    </location>
</feature>
<comment type="catalytic activity">
    <reaction evidence="12">
        <text>L-threonyl-[protein] + ATP = O-phospho-L-threonyl-[protein] + ADP + H(+)</text>
        <dbReference type="Rhea" id="RHEA:46608"/>
        <dbReference type="Rhea" id="RHEA-COMP:11060"/>
        <dbReference type="Rhea" id="RHEA-COMP:11605"/>
        <dbReference type="ChEBI" id="CHEBI:15378"/>
        <dbReference type="ChEBI" id="CHEBI:30013"/>
        <dbReference type="ChEBI" id="CHEBI:30616"/>
        <dbReference type="ChEBI" id="CHEBI:61977"/>
        <dbReference type="ChEBI" id="CHEBI:456216"/>
        <dbReference type="EC" id="2.7.11.1"/>
    </reaction>
</comment>
<feature type="compositionally biased region" description="Polar residues" evidence="15">
    <location>
        <begin position="1864"/>
        <end position="1876"/>
    </location>
</feature>
<keyword evidence="4" id="KW-0217">Developmental protein</keyword>
<feature type="region of interest" description="Disordered" evidence="15">
    <location>
        <begin position="559"/>
        <end position="591"/>
    </location>
</feature>
<feature type="compositionally biased region" description="Low complexity" evidence="15">
    <location>
        <begin position="1702"/>
        <end position="1719"/>
    </location>
</feature>
<reference evidence="18" key="3">
    <citation type="submission" date="2022-06" db="UniProtKB">
        <authorList>
            <consortium name="EnsemblMetazoa"/>
        </authorList>
    </citation>
    <scope>IDENTIFICATION</scope>
</reference>
<feature type="compositionally biased region" description="Basic residues" evidence="15">
    <location>
        <begin position="559"/>
        <end position="572"/>
    </location>
</feature>
<feature type="region of interest" description="Disordered" evidence="15">
    <location>
        <begin position="1916"/>
        <end position="1981"/>
    </location>
</feature>
<feature type="region of interest" description="Disordered" evidence="15">
    <location>
        <begin position="1864"/>
        <end position="1894"/>
    </location>
</feature>
<feature type="compositionally biased region" description="Low complexity" evidence="15">
    <location>
        <begin position="76"/>
        <end position="86"/>
    </location>
</feature>
<evidence type="ECO:0000256" key="14">
    <source>
        <dbReference type="ARBA" id="ARBA00061662"/>
    </source>
</evidence>
<feature type="domain" description="Protein kinase" evidence="16">
    <location>
        <begin position="760"/>
        <end position="1017"/>
    </location>
</feature>
<dbReference type="CDD" id="cd13983">
    <property type="entry name" value="STKc_WNK"/>
    <property type="match status" value="1"/>
</dbReference>
<feature type="region of interest" description="Disordered" evidence="15">
    <location>
        <begin position="2329"/>
        <end position="2363"/>
    </location>
</feature>